<dbReference type="AlphaFoldDB" id="A0A2R4WLU0"/>
<organism evidence="2 3">
    <name type="scientific">Methylobacterium currus</name>
    <dbReference type="NCBI Taxonomy" id="2051553"/>
    <lineage>
        <taxon>Bacteria</taxon>
        <taxon>Pseudomonadati</taxon>
        <taxon>Pseudomonadota</taxon>
        <taxon>Alphaproteobacteria</taxon>
        <taxon>Hyphomicrobiales</taxon>
        <taxon>Methylobacteriaceae</taxon>
        <taxon>Methylobacterium</taxon>
    </lineage>
</organism>
<reference evidence="2 3" key="1">
    <citation type="submission" date="2018-04" db="EMBL/GenBank/DDBJ databases">
        <title>Methylobacterium sp. PR1016A genome.</title>
        <authorList>
            <person name="Park W."/>
        </authorList>
    </citation>
    <scope>NUCLEOTIDE SEQUENCE [LARGE SCALE GENOMIC DNA]</scope>
    <source>
        <strain evidence="2 3">PR1016A</strain>
    </source>
</reference>
<sequence length="159" mass="17073">MRAALDAVEAERPAFFAALAPSLDEGEARTLSLTLREFLAYQRDTAELGRTLSPKAAQIQAADPATIASRQRMVARILELGDAVLARLQERRGSVARARRREAALVAVPALGLVVAVAGAVRVSLTQVQHPLQALRRTMQSLTAGDLAVAVPSRPTSWR</sequence>
<gene>
    <name evidence="2" type="ORF">DA075_17660</name>
</gene>
<name>A0A2R4WLU0_9HYPH</name>
<dbReference type="KEGG" id="mee:DA075_17660"/>
<keyword evidence="1" id="KW-1133">Transmembrane helix</keyword>
<dbReference type="RefSeq" id="WP_099954323.1">
    <property type="nucleotide sequence ID" value="NZ_CP028843.1"/>
</dbReference>
<evidence type="ECO:0000313" key="3">
    <source>
        <dbReference type="Proteomes" id="UP000244755"/>
    </source>
</evidence>
<evidence type="ECO:0008006" key="4">
    <source>
        <dbReference type="Google" id="ProtNLM"/>
    </source>
</evidence>
<keyword evidence="1" id="KW-0472">Membrane</keyword>
<dbReference type="Proteomes" id="UP000244755">
    <property type="component" value="Chromosome 1"/>
</dbReference>
<accession>A0A2R4WLU0</accession>
<keyword evidence="1" id="KW-0812">Transmembrane</keyword>
<proteinExistence type="predicted"/>
<keyword evidence="3" id="KW-1185">Reference proteome</keyword>
<dbReference type="EMBL" id="CP028843">
    <property type="protein sequence ID" value="AWB22513.1"/>
    <property type="molecule type" value="Genomic_DNA"/>
</dbReference>
<protein>
    <recommendedName>
        <fullName evidence="4">HAMP domain-containing protein</fullName>
    </recommendedName>
</protein>
<evidence type="ECO:0000313" key="2">
    <source>
        <dbReference type="EMBL" id="AWB22513.1"/>
    </source>
</evidence>
<feature type="transmembrane region" description="Helical" evidence="1">
    <location>
        <begin position="103"/>
        <end position="125"/>
    </location>
</feature>
<evidence type="ECO:0000256" key="1">
    <source>
        <dbReference type="SAM" id="Phobius"/>
    </source>
</evidence>